<dbReference type="AlphaFoldDB" id="A0AA40KPV1"/>
<dbReference type="EMBL" id="JAHYIQ010000010">
    <property type="protein sequence ID" value="KAK1128356.1"/>
    <property type="molecule type" value="Genomic_DNA"/>
</dbReference>
<evidence type="ECO:0000313" key="2">
    <source>
        <dbReference type="EMBL" id="KAK1128356.1"/>
    </source>
</evidence>
<keyword evidence="3" id="KW-1185">Reference proteome</keyword>
<dbReference type="Proteomes" id="UP001177670">
    <property type="component" value="Unassembled WGS sequence"/>
</dbReference>
<gene>
    <name evidence="2" type="ORF">K0M31_002820</name>
</gene>
<reference evidence="2" key="1">
    <citation type="submission" date="2021-10" db="EMBL/GenBank/DDBJ databases">
        <title>Melipona bicolor Genome sequencing and assembly.</title>
        <authorList>
            <person name="Araujo N.S."/>
            <person name="Arias M.C."/>
        </authorList>
    </citation>
    <scope>NUCLEOTIDE SEQUENCE</scope>
    <source>
        <strain evidence="2">USP_2M_L1-L4_2017</strain>
        <tissue evidence="2">Whole body</tissue>
    </source>
</reference>
<evidence type="ECO:0000256" key="1">
    <source>
        <dbReference type="SAM" id="MobiDB-lite"/>
    </source>
</evidence>
<feature type="region of interest" description="Disordered" evidence="1">
    <location>
        <begin position="115"/>
        <end position="153"/>
    </location>
</feature>
<feature type="compositionally biased region" description="Polar residues" evidence="1">
    <location>
        <begin position="75"/>
        <end position="94"/>
    </location>
</feature>
<accession>A0AA40KPV1</accession>
<protein>
    <submittedName>
        <fullName evidence="2">Uncharacterized protein</fullName>
    </submittedName>
</protein>
<evidence type="ECO:0000313" key="3">
    <source>
        <dbReference type="Proteomes" id="UP001177670"/>
    </source>
</evidence>
<comment type="caution">
    <text evidence="2">The sequence shown here is derived from an EMBL/GenBank/DDBJ whole genome shotgun (WGS) entry which is preliminary data.</text>
</comment>
<feature type="region of interest" description="Disordered" evidence="1">
    <location>
        <begin position="74"/>
        <end position="101"/>
    </location>
</feature>
<organism evidence="2 3">
    <name type="scientific">Melipona bicolor</name>
    <dbReference type="NCBI Taxonomy" id="60889"/>
    <lineage>
        <taxon>Eukaryota</taxon>
        <taxon>Metazoa</taxon>
        <taxon>Ecdysozoa</taxon>
        <taxon>Arthropoda</taxon>
        <taxon>Hexapoda</taxon>
        <taxon>Insecta</taxon>
        <taxon>Pterygota</taxon>
        <taxon>Neoptera</taxon>
        <taxon>Endopterygota</taxon>
        <taxon>Hymenoptera</taxon>
        <taxon>Apocrita</taxon>
        <taxon>Aculeata</taxon>
        <taxon>Apoidea</taxon>
        <taxon>Anthophila</taxon>
        <taxon>Apidae</taxon>
        <taxon>Melipona</taxon>
    </lineage>
</organism>
<sequence length="172" mass="18920">MGGPTVTTQASGIRRVGYHHQVPVDESRQRLRATPKPSTLSHLPQILFPSFTIHPSTNNHILQLMTLNHRKTRVHNQLQGRDNTQTEDATTSGRTDAERGCNIEDRVAHGMQTIAGNGPIHTQAPPPNADGRRRSARTHATPPSNADRRGRPHIGCACCRGRHTRPHAGITQ</sequence>
<name>A0AA40KPV1_9HYME</name>
<proteinExistence type="predicted"/>